<evidence type="ECO:0000313" key="2">
    <source>
        <dbReference type="EMBL" id="KAH0809622.1"/>
    </source>
</evidence>
<sequence length="424" mass="48595">MGRTGRKRAHKNAPSQALDHHESAVNLRRFMSRNGFNDESDLKLRNFPQTGRGVAAWRPLHENDVIIRVPFHLLITYATLTSSNFPRLFVPTSKLTIHDLLAAFLVLQRHKTNSFWSDYIDSLPPEPPWLPALLSEERTELLPVDLKLAAKKSRRSLEESWSRLARSIRSDWTCGCCGKNADRVIDLHSFIWGYVLVNTRAVYVDPETIRGECDRATDILSDEPCMALCPFLDMFNHSDDAATRAEFVRHEGQLFYQLTTLTGSKKYRQVFISYGGHDNVKLLTEYGFFIPGNCYDSVPIQVEEVFQVLKLVLDNSRYKFVQKHGLNKSLFISEAGASFNLKALLFVASDTSETKNLASVVYNDSYPESFVKSTGRMCHKLLYFHAEKLQSVLKILQDLELDSLVIDFLRYRLDLMKKLCDNKQ</sequence>
<dbReference type="PANTHER" id="PTHR13271">
    <property type="entry name" value="UNCHARACTERIZED PUTATIVE METHYLTRANSFERASE"/>
    <property type="match status" value="1"/>
</dbReference>
<evidence type="ECO:0000313" key="3">
    <source>
        <dbReference type="Proteomes" id="UP000719412"/>
    </source>
</evidence>
<gene>
    <name evidence="2" type="ORF">GEV33_013170</name>
</gene>
<dbReference type="Proteomes" id="UP000719412">
    <property type="component" value="Unassembled WGS sequence"/>
</dbReference>
<dbReference type="GO" id="GO:0016279">
    <property type="term" value="F:protein-lysine N-methyltransferase activity"/>
    <property type="evidence" value="ECO:0007669"/>
    <property type="project" value="InterPro"/>
</dbReference>
<evidence type="ECO:0000259" key="1">
    <source>
        <dbReference type="PROSITE" id="PS50280"/>
    </source>
</evidence>
<dbReference type="PANTHER" id="PTHR13271:SF151">
    <property type="entry name" value="SET DOMAIN-CONTAINING PROTEIN 4"/>
    <property type="match status" value="1"/>
</dbReference>
<protein>
    <recommendedName>
        <fullName evidence="1">SET domain-containing protein</fullName>
    </recommendedName>
</protein>
<dbReference type="InterPro" id="IPR001214">
    <property type="entry name" value="SET_dom"/>
</dbReference>
<name>A0A8J6H848_TENMO</name>
<dbReference type="SUPFAM" id="SSF82199">
    <property type="entry name" value="SET domain"/>
    <property type="match status" value="1"/>
</dbReference>
<proteinExistence type="predicted"/>
<accession>A0A8J6H848</accession>
<dbReference type="EMBL" id="JABDTM020028016">
    <property type="protein sequence ID" value="KAH0809622.1"/>
    <property type="molecule type" value="Genomic_DNA"/>
</dbReference>
<reference evidence="2" key="2">
    <citation type="submission" date="2021-08" db="EMBL/GenBank/DDBJ databases">
        <authorList>
            <person name="Eriksson T."/>
        </authorList>
    </citation>
    <scope>NUCLEOTIDE SEQUENCE</scope>
    <source>
        <strain evidence="2">Stoneville</strain>
        <tissue evidence="2">Whole head</tissue>
    </source>
</reference>
<feature type="domain" description="SET" evidence="1">
    <location>
        <begin position="40"/>
        <end position="275"/>
    </location>
</feature>
<dbReference type="PROSITE" id="PS50280">
    <property type="entry name" value="SET"/>
    <property type="match status" value="1"/>
</dbReference>
<keyword evidence="3" id="KW-1185">Reference proteome</keyword>
<dbReference type="InterPro" id="IPR046341">
    <property type="entry name" value="SET_dom_sf"/>
</dbReference>
<reference evidence="2" key="1">
    <citation type="journal article" date="2020" name="J Insects Food Feed">
        <title>The yellow mealworm (Tenebrio molitor) genome: a resource for the emerging insects as food and feed industry.</title>
        <authorList>
            <person name="Eriksson T."/>
            <person name="Andere A."/>
            <person name="Kelstrup H."/>
            <person name="Emery V."/>
            <person name="Picard C."/>
        </authorList>
    </citation>
    <scope>NUCLEOTIDE SEQUENCE</scope>
    <source>
        <strain evidence="2">Stoneville</strain>
        <tissue evidence="2">Whole head</tissue>
    </source>
</reference>
<dbReference type="CDD" id="cd19177">
    <property type="entry name" value="SET_SETD4"/>
    <property type="match status" value="1"/>
</dbReference>
<organism evidence="2 3">
    <name type="scientific">Tenebrio molitor</name>
    <name type="common">Yellow mealworm beetle</name>
    <dbReference type="NCBI Taxonomy" id="7067"/>
    <lineage>
        <taxon>Eukaryota</taxon>
        <taxon>Metazoa</taxon>
        <taxon>Ecdysozoa</taxon>
        <taxon>Arthropoda</taxon>
        <taxon>Hexapoda</taxon>
        <taxon>Insecta</taxon>
        <taxon>Pterygota</taxon>
        <taxon>Neoptera</taxon>
        <taxon>Endopterygota</taxon>
        <taxon>Coleoptera</taxon>
        <taxon>Polyphaga</taxon>
        <taxon>Cucujiformia</taxon>
        <taxon>Tenebrionidae</taxon>
        <taxon>Tenebrio</taxon>
    </lineage>
</organism>
<dbReference type="InterPro" id="IPR044429">
    <property type="entry name" value="SETD4_SET"/>
</dbReference>
<dbReference type="InterPro" id="IPR050600">
    <property type="entry name" value="SETD3_SETD6_MTase"/>
</dbReference>
<dbReference type="FunFam" id="3.90.1410.10:FF:000050">
    <property type="entry name" value="SET domain-containing protein 4"/>
    <property type="match status" value="1"/>
</dbReference>
<dbReference type="Gene3D" id="3.90.1410.10">
    <property type="entry name" value="set domain protein methyltransferase, domain 1"/>
    <property type="match status" value="1"/>
</dbReference>
<comment type="caution">
    <text evidence="2">The sequence shown here is derived from an EMBL/GenBank/DDBJ whole genome shotgun (WGS) entry which is preliminary data.</text>
</comment>
<dbReference type="AlphaFoldDB" id="A0A8J6H848"/>